<comment type="similarity">
    <text evidence="1">Belongs to the eukaryotic ribosomal protein eL34 family.</text>
</comment>
<dbReference type="AlphaFoldDB" id="A0AAN8FK80"/>
<dbReference type="Gene3D" id="6.20.370.70">
    <property type="match status" value="1"/>
</dbReference>
<dbReference type="Proteomes" id="UP001331761">
    <property type="component" value="Unassembled WGS sequence"/>
</dbReference>
<reference evidence="4 5" key="1">
    <citation type="submission" date="2019-10" db="EMBL/GenBank/DDBJ databases">
        <title>Assembly and Annotation for the nematode Trichostrongylus colubriformis.</title>
        <authorList>
            <person name="Martin J."/>
        </authorList>
    </citation>
    <scope>NUCLEOTIDE SEQUENCE [LARGE SCALE GENOMIC DNA]</scope>
    <source>
        <strain evidence="4">G859</strain>
        <tissue evidence="4">Whole worm</tissue>
    </source>
</reference>
<name>A0AAN8FK80_TRICO</name>
<accession>A0AAN8FK80</accession>
<keyword evidence="2" id="KW-0689">Ribosomal protein</keyword>
<keyword evidence="3" id="KW-0687">Ribonucleoprotein</keyword>
<dbReference type="Pfam" id="PF01199">
    <property type="entry name" value="Ribosomal_L34e"/>
    <property type="match status" value="1"/>
</dbReference>
<dbReference type="InterPro" id="IPR008195">
    <property type="entry name" value="Ribosomal_eL34"/>
</dbReference>
<dbReference type="PROSITE" id="PS01145">
    <property type="entry name" value="RIBOSOMAL_L34E"/>
    <property type="match status" value="1"/>
</dbReference>
<dbReference type="GO" id="GO:0006412">
    <property type="term" value="P:translation"/>
    <property type="evidence" value="ECO:0007669"/>
    <property type="project" value="InterPro"/>
</dbReference>
<feature type="non-terminal residue" evidence="4">
    <location>
        <position position="64"/>
    </location>
</feature>
<evidence type="ECO:0000313" key="5">
    <source>
        <dbReference type="Proteomes" id="UP001331761"/>
    </source>
</evidence>
<proteinExistence type="inferred from homology"/>
<dbReference type="PANTHER" id="PTHR46595">
    <property type="entry name" value="60S RIBOSOMAL PROTEIN L34"/>
    <property type="match status" value="1"/>
</dbReference>
<keyword evidence="5" id="KW-1185">Reference proteome</keyword>
<comment type="caution">
    <text evidence="4">The sequence shown here is derived from an EMBL/GenBank/DDBJ whole genome shotgun (WGS) entry which is preliminary data.</text>
</comment>
<dbReference type="InterPro" id="IPR018065">
    <property type="entry name" value="Ribosomal_eL34_CS"/>
</dbReference>
<dbReference type="GO" id="GO:1990904">
    <property type="term" value="C:ribonucleoprotein complex"/>
    <property type="evidence" value="ECO:0007669"/>
    <property type="project" value="UniProtKB-KW"/>
</dbReference>
<evidence type="ECO:0000256" key="1">
    <source>
        <dbReference type="ARBA" id="ARBA00009875"/>
    </source>
</evidence>
<organism evidence="4 5">
    <name type="scientific">Trichostrongylus colubriformis</name>
    <name type="common">Black scour worm</name>
    <dbReference type="NCBI Taxonomy" id="6319"/>
    <lineage>
        <taxon>Eukaryota</taxon>
        <taxon>Metazoa</taxon>
        <taxon>Ecdysozoa</taxon>
        <taxon>Nematoda</taxon>
        <taxon>Chromadorea</taxon>
        <taxon>Rhabditida</taxon>
        <taxon>Rhabditina</taxon>
        <taxon>Rhabditomorpha</taxon>
        <taxon>Strongyloidea</taxon>
        <taxon>Trichostrongylidae</taxon>
        <taxon>Trichostrongylus</taxon>
    </lineage>
</organism>
<sequence length="64" mass="7387">MFRKSQAIVVVMAQRVTYRRRLSYNTKSNKCKIVKTPGGRLIYQYLKKRGSVPKCKDTGVKLHG</sequence>
<dbReference type="EMBL" id="WIXE01016850">
    <property type="protein sequence ID" value="KAK5972223.1"/>
    <property type="molecule type" value="Genomic_DNA"/>
</dbReference>
<evidence type="ECO:0000256" key="2">
    <source>
        <dbReference type="ARBA" id="ARBA00022980"/>
    </source>
</evidence>
<evidence type="ECO:0000313" key="4">
    <source>
        <dbReference type="EMBL" id="KAK5972223.1"/>
    </source>
</evidence>
<dbReference type="GO" id="GO:0005840">
    <property type="term" value="C:ribosome"/>
    <property type="evidence" value="ECO:0007669"/>
    <property type="project" value="UniProtKB-KW"/>
</dbReference>
<protein>
    <submittedName>
        <fullName evidence="4">Ribosomal 60S subunit protein L34B</fullName>
    </submittedName>
</protein>
<dbReference type="PRINTS" id="PR01250">
    <property type="entry name" value="RIBOSOMALL34"/>
</dbReference>
<evidence type="ECO:0000256" key="3">
    <source>
        <dbReference type="ARBA" id="ARBA00023274"/>
    </source>
</evidence>
<dbReference type="GO" id="GO:0003735">
    <property type="term" value="F:structural constituent of ribosome"/>
    <property type="evidence" value="ECO:0007669"/>
    <property type="project" value="InterPro"/>
</dbReference>
<gene>
    <name evidence="4" type="ORF">GCK32_022130</name>
</gene>